<dbReference type="PANTHER" id="PTHR44329:SF214">
    <property type="entry name" value="PROTEIN KINASE DOMAIN-CONTAINING PROTEIN"/>
    <property type="match status" value="1"/>
</dbReference>
<dbReference type="EMBL" id="JACETU010000003">
    <property type="protein sequence ID" value="KAF7432579.1"/>
    <property type="molecule type" value="Genomic_DNA"/>
</dbReference>
<dbReference type="CDD" id="cd00180">
    <property type="entry name" value="PKc"/>
    <property type="match status" value="1"/>
</dbReference>
<dbReference type="CDD" id="cd14014">
    <property type="entry name" value="STKc_PknB_like"/>
    <property type="match status" value="1"/>
</dbReference>
<evidence type="ECO:0000259" key="1">
    <source>
        <dbReference type="PROSITE" id="PS50011"/>
    </source>
</evidence>
<accession>A0A8H7DTK2</accession>
<dbReference type="AlphaFoldDB" id="A0A8H7DTK2"/>
<feature type="domain" description="Protein kinase" evidence="1">
    <location>
        <begin position="307"/>
        <end position="582"/>
    </location>
</feature>
<dbReference type="InterPro" id="IPR051681">
    <property type="entry name" value="Ser/Thr_Kinases-Pseudokinases"/>
</dbReference>
<evidence type="ECO:0000313" key="3">
    <source>
        <dbReference type="Proteomes" id="UP000623687"/>
    </source>
</evidence>
<organism evidence="2 3">
    <name type="scientific">Pleurotus ostreatus</name>
    <name type="common">Oyster mushroom</name>
    <name type="synonym">White-rot fungus</name>
    <dbReference type="NCBI Taxonomy" id="5322"/>
    <lineage>
        <taxon>Eukaryota</taxon>
        <taxon>Fungi</taxon>
        <taxon>Dikarya</taxon>
        <taxon>Basidiomycota</taxon>
        <taxon>Agaricomycotina</taxon>
        <taxon>Agaricomycetes</taxon>
        <taxon>Agaricomycetidae</taxon>
        <taxon>Agaricales</taxon>
        <taxon>Pleurotineae</taxon>
        <taxon>Pleurotaceae</taxon>
        <taxon>Pleurotus</taxon>
    </lineage>
</organism>
<dbReference type="OrthoDB" id="346907at2759"/>
<protein>
    <recommendedName>
        <fullName evidence="1">Protein kinase domain-containing protein</fullName>
    </recommendedName>
</protein>
<dbReference type="PROSITE" id="PS00109">
    <property type="entry name" value="PROTEIN_KINASE_TYR"/>
    <property type="match status" value="1"/>
</dbReference>
<dbReference type="VEuPathDB" id="FungiDB:PC9H_004521"/>
<proteinExistence type="predicted"/>
<dbReference type="InterPro" id="IPR008266">
    <property type="entry name" value="Tyr_kinase_AS"/>
</dbReference>
<dbReference type="Proteomes" id="UP000623687">
    <property type="component" value="Unassembled WGS sequence"/>
</dbReference>
<dbReference type="InterPro" id="IPR011009">
    <property type="entry name" value="Kinase-like_dom_sf"/>
</dbReference>
<reference evidence="2" key="1">
    <citation type="submission" date="2019-07" db="EMBL/GenBank/DDBJ databases">
        <authorList>
            <person name="Palmer J.M."/>
        </authorList>
    </citation>
    <scope>NUCLEOTIDE SEQUENCE</scope>
    <source>
        <strain evidence="2">PC9</strain>
    </source>
</reference>
<dbReference type="InterPro" id="IPR000719">
    <property type="entry name" value="Prot_kinase_dom"/>
</dbReference>
<dbReference type="GeneID" id="59374339"/>
<dbReference type="PROSITE" id="PS50011">
    <property type="entry name" value="PROTEIN_KINASE_DOM"/>
    <property type="match status" value="2"/>
</dbReference>
<name>A0A8H7DTK2_PLEOS</name>
<dbReference type="GO" id="GO:0005524">
    <property type="term" value="F:ATP binding"/>
    <property type="evidence" value="ECO:0007669"/>
    <property type="project" value="InterPro"/>
</dbReference>
<keyword evidence="3" id="KW-1185">Reference proteome</keyword>
<dbReference type="InterPro" id="IPR001245">
    <property type="entry name" value="Ser-Thr/Tyr_kinase_cat_dom"/>
</dbReference>
<feature type="domain" description="Protein kinase" evidence="1">
    <location>
        <begin position="17"/>
        <end position="292"/>
    </location>
</feature>
<comment type="caution">
    <text evidence="2">The sequence shown here is derived from an EMBL/GenBank/DDBJ whole genome shotgun (WGS) entry which is preliminary data.</text>
</comment>
<dbReference type="SUPFAM" id="SSF56112">
    <property type="entry name" value="Protein kinase-like (PK-like)"/>
    <property type="match status" value="2"/>
</dbReference>
<gene>
    <name evidence="2" type="ORF">PC9H_004521</name>
</gene>
<dbReference type="GO" id="GO:0004674">
    <property type="term" value="F:protein serine/threonine kinase activity"/>
    <property type="evidence" value="ECO:0007669"/>
    <property type="project" value="TreeGrafter"/>
</dbReference>
<evidence type="ECO:0000313" key="2">
    <source>
        <dbReference type="EMBL" id="KAF7432579.1"/>
    </source>
</evidence>
<dbReference type="RefSeq" id="XP_036632606.1">
    <property type="nucleotide sequence ID" value="XM_036774104.1"/>
</dbReference>
<dbReference type="Pfam" id="PF07714">
    <property type="entry name" value="PK_Tyr_Ser-Thr"/>
    <property type="match status" value="2"/>
</dbReference>
<dbReference type="Gene3D" id="1.10.510.10">
    <property type="entry name" value="Transferase(Phosphotransferase) domain 1"/>
    <property type="match status" value="2"/>
</dbReference>
<dbReference type="PANTHER" id="PTHR44329">
    <property type="entry name" value="SERINE/THREONINE-PROTEIN KINASE TNNI3K-RELATED"/>
    <property type="match status" value="1"/>
</dbReference>
<sequence>MSLLLSTIPDLTPYVTKKGAYPAAHGGFADIWMCTLSNEAYPSITQHVAVKVLRSLGGAFNDEDKHEKRLRRELAVWLKLKHPQVLPLYGIVSDFGPYPSMVCPWMDRGNLNNYLIIHLLTRDSELSQVCAGLAYLHSRSVVHGDLTGCNVLINGDGDACLSDFGLSTIISDLQGVSTFTSSIGGNVRFAAPELYEVGDDDIRTFPTARSDIYSLGSVILQTLTGVIPYHYMRTDGQVLIELSRGVHPRRPQDPIVTEARWGLLCACWERDPLRRPTLEAVAECLEGPERIFRPAPPALAHITGLHRDSMINLSHGRKMESWTAHYEDRVVAVKMFRLPWSTLEKGAALQEMQNIGQIEHDHLLAYVATTEYDGFPGVVMPWLSTFNLCSYLPNTYVPVSRKLVLLRQIASALSHLHSTGLVHGGMTGWNILITDDGEAKLSNFGIMPILYRHTEPSKMSETYDEDCRWADPILWFERTDGKSRPSETFATDIYAFGRVVYQIMTNEAPFYDPCDDMKKFRSLLKNYTVATFRPPIPPNQLGDIWKLAGDCWEVDHRKRPTMQMIISQLSTIATPLPTSPWTVRMGHRSIPFDRTTVQRDDGPRVE</sequence>